<accession>A0A367KXY2</accession>
<dbReference type="InterPro" id="IPR015424">
    <property type="entry name" value="PyrdxlP-dep_Trfase"/>
</dbReference>
<sequence>MINFKNGQPSADLLPTQLFSEAAQKALSAPHAAVDMLQYGHELGHPEFLRNLATFLTNAYHSPVYSQHLCATAGASLSLQHILSILTRPETHTRHVYLQDPTYFLVFDIFLDVGYTRDQWVGIPEEGDSGMRLDLLEDHLVKHYQPNDSTTFSSVLYCVPTHANPTGSILSAEKRQRLVELGKKYNMLIICDDVYDILTFEGDIPKRLVAYDLESQGKSVVISNGSFSKLLAPGARVGWIEANERLIQRVGACGSFISGGSPSYLSSQIINQMLKDNVLFQHVEFLKKTHSDRLYRGLWAPIQEHLVPLGCSSEIRPKGGYFVWLKLPIKGSELMEIAQEHNIDVGVGLGTLFSVSNPDDYYVRLSFAHYDTETLKIGVTRLRQALLIGIPT</sequence>
<protein>
    <recommendedName>
        <fullName evidence="1">Aminotransferase class I/classII large domain-containing protein</fullName>
    </recommendedName>
</protein>
<keyword evidence="3" id="KW-1185">Reference proteome</keyword>
<dbReference type="OrthoDB" id="691673at2759"/>
<name>A0A367KXY2_RHIST</name>
<evidence type="ECO:0000313" key="2">
    <source>
        <dbReference type="EMBL" id="RCI06997.1"/>
    </source>
</evidence>
<dbReference type="Gene3D" id="3.40.640.10">
    <property type="entry name" value="Type I PLP-dependent aspartate aminotransferase-like (Major domain)"/>
    <property type="match status" value="1"/>
</dbReference>
<dbReference type="GO" id="GO:0030170">
    <property type="term" value="F:pyridoxal phosphate binding"/>
    <property type="evidence" value="ECO:0007669"/>
    <property type="project" value="InterPro"/>
</dbReference>
<dbReference type="Proteomes" id="UP000253551">
    <property type="component" value="Unassembled WGS sequence"/>
</dbReference>
<dbReference type="CDD" id="cd00609">
    <property type="entry name" value="AAT_like"/>
    <property type="match status" value="1"/>
</dbReference>
<dbReference type="STRING" id="4846.A0A367KXY2"/>
<dbReference type="PANTHER" id="PTHR42858">
    <property type="entry name" value="AMINOTRANSFERASE"/>
    <property type="match status" value="1"/>
</dbReference>
<dbReference type="Pfam" id="PF00155">
    <property type="entry name" value="Aminotran_1_2"/>
    <property type="match status" value="1"/>
</dbReference>
<dbReference type="SUPFAM" id="SSF53383">
    <property type="entry name" value="PLP-dependent transferases"/>
    <property type="match status" value="1"/>
</dbReference>
<evidence type="ECO:0000313" key="3">
    <source>
        <dbReference type="Proteomes" id="UP000253551"/>
    </source>
</evidence>
<organism evidence="2 3">
    <name type="scientific">Rhizopus stolonifer</name>
    <name type="common">Rhizopus nigricans</name>
    <dbReference type="NCBI Taxonomy" id="4846"/>
    <lineage>
        <taxon>Eukaryota</taxon>
        <taxon>Fungi</taxon>
        <taxon>Fungi incertae sedis</taxon>
        <taxon>Mucoromycota</taxon>
        <taxon>Mucoromycotina</taxon>
        <taxon>Mucoromycetes</taxon>
        <taxon>Mucorales</taxon>
        <taxon>Mucorineae</taxon>
        <taxon>Rhizopodaceae</taxon>
        <taxon>Rhizopus</taxon>
    </lineage>
</organism>
<dbReference type="InterPro" id="IPR015421">
    <property type="entry name" value="PyrdxlP-dep_Trfase_major"/>
</dbReference>
<reference evidence="2 3" key="1">
    <citation type="journal article" date="2018" name="G3 (Bethesda)">
        <title>Phylogenetic and Phylogenomic Definition of Rhizopus Species.</title>
        <authorList>
            <person name="Gryganskyi A.P."/>
            <person name="Golan J."/>
            <person name="Dolatabadi S."/>
            <person name="Mondo S."/>
            <person name="Robb S."/>
            <person name="Idnurm A."/>
            <person name="Muszewska A."/>
            <person name="Steczkiewicz K."/>
            <person name="Masonjones S."/>
            <person name="Liao H.L."/>
            <person name="Gajdeczka M.T."/>
            <person name="Anike F."/>
            <person name="Vuek A."/>
            <person name="Anishchenko I.M."/>
            <person name="Voigt K."/>
            <person name="de Hoog G.S."/>
            <person name="Smith M.E."/>
            <person name="Heitman J."/>
            <person name="Vilgalys R."/>
            <person name="Stajich J.E."/>
        </authorList>
    </citation>
    <scope>NUCLEOTIDE SEQUENCE [LARGE SCALE GENOMIC DNA]</scope>
    <source>
        <strain evidence="2 3">LSU 92-RS-03</strain>
    </source>
</reference>
<dbReference type="PANTHER" id="PTHR42858:SF1">
    <property type="entry name" value="LD15494P"/>
    <property type="match status" value="1"/>
</dbReference>
<dbReference type="InterPro" id="IPR004839">
    <property type="entry name" value="Aminotransferase_I/II_large"/>
</dbReference>
<dbReference type="InterPro" id="IPR015422">
    <property type="entry name" value="PyrdxlP-dep_Trfase_small"/>
</dbReference>
<dbReference type="AlphaFoldDB" id="A0A367KXY2"/>
<comment type="caution">
    <text evidence="2">The sequence shown here is derived from an EMBL/GenBank/DDBJ whole genome shotgun (WGS) entry which is preliminary data.</text>
</comment>
<dbReference type="Gene3D" id="3.90.1150.10">
    <property type="entry name" value="Aspartate Aminotransferase, domain 1"/>
    <property type="match status" value="1"/>
</dbReference>
<dbReference type="GO" id="GO:0047536">
    <property type="term" value="F:2-aminoadipate transaminase activity"/>
    <property type="evidence" value="ECO:0007669"/>
    <property type="project" value="TreeGrafter"/>
</dbReference>
<dbReference type="EMBL" id="PJQM01000048">
    <property type="protein sequence ID" value="RCI06997.1"/>
    <property type="molecule type" value="Genomic_DNA"/>
</dbReference>
<gene>
    <name evidence="2" type="ORF">CU098_004930</name>
</gene>
<feature type="domain" description="Aminotransferase class I/classII large" evidence="1">
    <location>
        <begin position="2"/>
        <end position="382"/>
    </location>
</feature>
<proteinExistence type="predicted"/>
<evidence type="ECO:0000259" key="1">
    <source>
        <dbReference type="Pfam" id="PF00155"/>
    </source>
</evidence>